<dbReference type="Pfam" id="PF13822">
    <property type="entry name" value="ACC_epsilon"/>
    <property type="match status" value="1"/>
</dbReference>
<protein>
    <submittedName>
        <fullName evidence="2">Acyl-CoA carboxylase epsilon subunit-like protein</fullName>
    </submittedName>
</protein>
<organism evidence="2 3">
    <name type="scientific">Naumannella halotolerans</name>
    <dbReference type="NCBI Taxonomy" id="993414"/>
    <lineage>
        <taxon>Bacteria</taxon>
        <taxon>Bacillati</taxon>
        <taxon>Actinomycetota</taxon>
        <taxon>Actinomycetes</taxon>
        <taxon>Propionibacteriales</taxon>
        <taxon>Propionibacteriaceae</taxon>
        <taxon>Naumannella</taxon>
    </lineage>
</organism>
<dbReference type="AlphaFoldDB" id="A0A4R7J9C6"/>
<dbReference type="Proteomes" id="UP000295371">
    <property type="component" value="Unassembled WGS sequence"/>
</dbReference>
<evidence type="ECO:0000313" key="3">
    <source>
        <dbReference type="Proteomes" id="UP000295371"/>
    </source>
</evidence>
<reference evidence="2 3" key="1">
    <citation type="submission" date="2019-03" db="EMBL/GenBank/DDBJ databases">
        <title>Genomic Encyclopedia of Archaeal and Bacterial Type Strains, Phase II (KMG-II): from individual species to whole genera.</title>
        <authorList>
            <person name="Goeker M."/>
        </authorList>
    </citation>
    <scope>NUCLEOTIDE SEQUENCE [LARGE SCALE GENOMIC DNA]</scope>
    <source>
        <strain evidence="2 3">DSM 24323</strain>
    </source>
</reference>
<dbReference type="GO" id="GO:0003989">
    <property type="term" value="F:acetyl-CoA carboxylase activity"/>
    <property type="evidence" value="ECO:0007669"/>
    <property type="project" value="InterPro"/>
</dbReference>
<accession>A0A4R7J9C6</accession>
<name>A0A4R7J9C6_9ACTN</name>
<gene>
    <name evidence="2" type="ORF">CLV29_1775</name>
</gene>
<proteinExistence type="predicted"/>
<comment type="caution">
    <text evidence="2">The sequence shown here is derived from an EMBL/GenBank/DDBJ whole genome shotgun (WGS) entry which is preliminary data.</text>
</comment>
<feature type="compositionally biased region" description="Low complexity" evidence="1">
    <location>
        <begin position="52"/>
        <end position="64"/>
    </location>
</feature>
<dbReference type="InterPro" id="IPR032716">
    <property type="entry name" value="ACC_epsilon"/>
</dbReference>
<dbReference type="GO" id="GO:0004658">
    <property type="term" value="F:propionyl-CoA carboxylase activity"/>
    <property type="evidence" value="ECO:0007669"/>
    <property type="project" value="InterPro"/>
</dbReference>
<dbReference type="RefSeq" id="WP_166649188.1">
    <property type="nucleotide sequence ID" value="NZ_SOAW01000001.1"/>
</dbReference>
<evidence type="ECO:0000313" key="2">
    <source>
        <dbReference type="EMBL" id="TDT34122.1"/>
    </source>
</evidence>
<feature type="region of interest" description="Disordered" evidence="1">
    <location>
        <begin position="34"/>
        <end position="64"/>
    </location>
</feature>
<dbReference type="EMBL" id="SOAW01000001">
    <property type="protein sequence ID" value="TDT34122.1"/>
    <property type="molecule type" value="Genomic_DNA"/>
</dbReference>
<sequence length="64" mass="6940">MTDTEPWQIGGNPTAEEVAAVLALLGTQAQARAQAPQEVPGWAGYWRRSADTPPRSSSTRCSRR</sequence>
<keyword evidence="3" id="KW-1185">Reference proteome</keyword>
<evidence type="ECO:0000256" key="1">
    <source>
        <dbReference type="SAM" id="MobiDB-lite"/>
    </source>
</evidence>